<dbReference type="Pfam" id="PF05920">
    <property type="entry name" value="Homeobox_KN"/>
    <property type="match status" value="1"/>
</dbReference>
<dbReference type="HOGENOM" id="CLU_960563_0_0_1"/>
<evidence type="ECO:0000256" key="3">
    <source>
        <dbReference type="ARBA" id="ARBA00023242"/>
    </source>
</evidence>
<name>R7VEN5_CAPTE</name>
<dbReference type="InterPro" id="IPR009057">
    <property type="entry name" value="Homeodomain-like_sf"/>
</dbReference>
<proteinExistence type="predicted"/>
<feature type="region of interest" description="Disordered" evidence="4">
    <location>
        <begin position="98"/>
        <end position="161"/>
    </location>
</feature>
<dbReference type="EMBL" id="KB292570">
    <property type="protein sequence ID" value="ELU17298.1"/>
    <property type="molecule type" value="Genomic_DNA"/>
</dbReference>
<dbReference type="GO" id="GO:0003677">
    <property type="term" value="F:DNA binding"/>
    <property type="evidence" value="ECO:0007669"/>
    <property type="project" value="UniProtKB-KW"/>
</dbReference>
<sequence>MKTTSDYFTVILLHPNLANDGEMTQSLLMCVGSKKKLLPDVAVQAMSRWTKEHLDNPFPSKEIKLQFERLHEDMSMSRVNWWFTNARRPGRSVERWREEAAAAAALDAAAEPPEGAPSPIHEAQETAQERPGSPPETAAQASNERRHQSPGLDSSLEGEVPREEELMKTSLGRLYLATKRCYNLSNYQLKEHSSHSFFLLLALVRSSRLCAFCLKVCTPLRNLIERYITNHLKKHYLNTYYPTRVFNVLIFRQSKVLTLVDFQELLDKERGLVERRHPGRRREGDGGSDF</sequence>
<dbReference type="Gene3D" id="1.10.10.60">
    <property type="entry name" value="Homeodomain-like"/>
    <property type="match status" value="1"/>
</dbReference>
<evidence type="ECO:0000256" key="2">
    <source>
        <dbReference type="ARBA" id="ARBA00023155"/>
    </source>
</evidence>
<protein>
    <recommendedName>
        <fullName evidence="5">KN homeodomain domain-containing protein</fullName>
    </recommendedName>
</protein>
<evidence type="ECO:0000313" key="8">
    <source>
        <dbReference type="Proteomes" id="UP000014760"/>
    </source>
</evidence>
<evidence type="ECO:0000259" key="5">
    <source>
        <dbReference type="Pfam" id="PF05920"/>
    </source>
</evidence>
<reference evidence="8" key="1">
    <citation type="submission" date="2012-12" db="EMBL/GenBank/DDBJ databases">
        <authorList>
            <person name="Hellsten U."/>
            <person name="Grimwood J."/>
            <person name="Chapman J.A."/>
            <person name="Shapiro H."/>
            <person name="Aerts A."/>
            <person name="Otillar R.P."/>
            <person name="Terry A.Y."/>
            <person name="Boore J.L."/>
            <person name="Simakov O."/>
            <person name="Marletaz F."/>
            <person name="Cho S.-J."/>
            <person name="Edsinger-Gonzales E."/>
            <person name="Havlak P."/>
            <person name="Kuo D.-H."/>
            <person name="Larsson T."/>
            <person name="Lv J."/>
            <person name="Arendt D."/>
            <person name="Savage R."/>
            <person name="Osoegawa K."/>
            <person name="de Jong P."/>
            <person name="Lindberg D.R."/>
            <person name="Seaver E.C."/>
            <person name="Weisblat D.A."/>
            <person name="Putnam N.H."/>
            <person name="Grigoriev I.V."/>
            <person name="Rokhsar D.S."/>
        </authorList>
    </citation>
    <scope>NUCLEOTIDE SEQUENCE</scope>
    <source>
        <strain evidence="8">I ESC-2004</strain>
    </source>
</reference>
<evidence type="ECO:0000256" key="4">
    <source>
        <dbReference type="SAM" id="MobiDB-lite"/>
    </source>
</evidence>
<reference evidence="7" key="3">
    <citation type="submission" date="2015-06" db="UniProtKB">
        <authorList>
            <consortium name="EnsemblMetazoa"/>
        </authorList>
    </citation>
    <scope>IDENTIFICATION</scope>
</reference>
<gene>
    <name evidence="6" type="ORF">CAPTEDRAFT_219543</name>
</gene>
<dbReference type="Proteomes" id="UP000014760">
    <property type="component" value="Unassembled WGS sequence"/>
</dbReference>
<feature type="compositionally biased region" description="Low complexity" evidence="4">
    <location>
        <begin position="101"/>
        <end position="119"/>
    </location>
</feature>
<dbReference type="EMBL" id="AMQN01004073">
    <property type="status" value="NOT_ANNOTATED_CDS"/>
    <property type="molecule type" value="Genomic_DNA"/>
</dbReference>
<dbReference type="AlphaFoldDB" id="R7VEN5"/>
<dbReference type="STRING" id="283909.R7VEN5"/>
<evidence type="ECO:0000256" key="1">
    <source>
        <dbReference type="ARBA" id="ARBA00023125"/>
    </source>
</evidence>
<evidence type="ECO:0000313" key="6">
    <source>
        <dbReference type="EMBL" id="ELU17298.1"/>
    </source>
</evidence>
<dbReference type="InterPro" id="IPR008422">
    <property type="entry name" value="KN_HD"/>
</dbReference>
<keyword evidence="3" id="KW-0539">Nucleus</keyword>
<keyword evidence="2" id="KW-0371">Homeobox</keyword>
<evidence type="ECO:0000313" key="7">
    <source>
        <dbReference type="EnsemblMetazoa" id="CapteP219543"/>
    </source>
</evidence>
<dbReference type="SUPFAM" id="SSF46689">
    <property type="entry name" value="Homeodomain-like"/>
    <property type="match status" value="1"/>
</dbReference>
<keyword evidence="1" id="KW-0238">DNA-binding</keyword>
<keyword evidence="8" id="KW-1185">Reference proteome</keyword>
<reference evidence="6 8" key="2">
    <citation type="journal article" date="2013" name="Nature">
        <title>Insights into bilaterian evolution from three spiralian genomes.</title>
        <authorList>
            <person name="Simakov O."/>
            <person name="Marletaz F."/>
            <person name="Cho S.J."/>
            <person name="Edsinger-Gonzales E."/>
            <person name="Havlak P."/>
            <person name="Hellsten U."/>
            <person name="Kuo D.H."/>
            <person name="Larsson T."/>
            <person name="Lv J."/>
            <person name="Arendt D."/>
            <person name="Savage R."/>
            <person name="Osoegawa K."/>
            <person name="de Jong P."/>
            <person name="Grimwood J."/>
            <person name="Chapman J.A."/>
            <person name="Shapiro H."/>
            <person name="Aerts A."/>
            <person name="Otillar R.P."/>
            <person name="Terry A.Y."/>
            <person name="Boore J.L."/>
            <person name="Grigoriev I.V."/>
            <person name="Lindberg D.R."/>
            <person name="Seaver E.C."/>
            <person name="Weisblat D.A."/>
            <person name="Putnam N.H."/>
            <person name="Rokhsar D.S."/>
        </authorList>
    </citation>
    <scope>NUCLEOTIDE SEQUENCE</scope>
    <source>
        <strain evidence="6 8">I ESC-2004</strain>
    </source>
</reference>
<dbReference type="EnsemblMetazoa" id="CapteT219543">
    <property type="protein sequence ID" value="CapteP219543"/>
    <property type="gene ID" value="CapteG219543"/>
</dbReference>
<feature type="domain" description="KN homeodomain" evidence="5">
    <location>
        <begin position="49"/>
        <end position="88"/>
    </location>
</feature>
<dbReference type="GO" id="GO:0006355">
    <property type="term" value="P:regulation of DNA-templated transcription"/>
    <property type="evidence" value="ECO:0007669"/>
    <property type="project" value="InterPro"/>
</dbReference>
<organism evidence="6">
    <name type="scientific">Capitella teleta</name>
    <name type="common">Polychaete worm</name>
    <dbReference type="NCBI Taxonomy" id="283909"/>
    <lineage>
        <taxon>Eukaryota</taxon>
        <taxon>Metazoa</taxon>
        <taxon>Spiralia</taxon>
        <taxon>Lophotrochozoa</taxon>
        <taxon>Annelida</taxon>
        <taxon>Polychaeta</taxon>
        <taxon>Sedentaria</taxon>
        <taxon>Scolecida</taxon>
        <taxon>Capitellidae</taxon>
        <taxon>Capitella</taxon>
    </lineage>
</organism>
<accession>R7VEN5</accession>